<organism evidence="1 2">
    <name type="scientific">Ruegeria arenilitoris</name>
    <dbReference type="NCBI Taxonomy" id="1173585"/>
    <lineage>
        <taxon>Bacteria</taxon>
        <taxon>Pseudomonadati</taxon>
        <taxon>Pseudomonadota</taxon>
        <taxon>Alphaproteobacteria</taxon>
        <taxon>Rhodobacterales</taxon>
        <taxon>Roseobacteraceae</taxon>
        <taxon>Ruegeria</taxon>
    </lineage>
</organism>
<sequence>MICTTTTPFQLEDITSVVCKSTELVAKSWQILRPHFGVQIAYGCGRLEALANFFDVVAISVLATLLEADFEAQQAVELAIGVAEEISLSVEELNVDDISDLGCQHIILNDVIQFLKFEEKCFNSKRLRQVQEKVSLSIFLTMARIFETTKVRSIKQQQA</sequence>
<evidence type="ECO:0000313" key="1">
    <source>
        <dbReference type="EMBL" id="SMX43897.1"/>
    </source>
</evidence>
<dbReference type="OrthoDB" id="9935302at2"/>
<protein>
    <submittedName>
        <fullName evidence="1">Uncharacterized protein</fullName>
    </submittedName>
</protein>
<gene>
    <name evidence="1" type="ORF">RUA8715_02299</name>
</gene>
<accession>A0A238KMM0</accession>
<dbReference type="EMBL" id="FXYG01000003">
    <property type="protein sequence ID" value="SMX43897.1"/>
    <property type="molecule type" value="Genomic_DNA"/>
</dbReference>
<name>A0A238KMM0_9RHOB</name>
<proteinExistence type="predicted"/>
<dbReference type="Proteomes" id="UP000202485">
    <property type="component" value="Unassembled WGS sequence"/>
</dbReference>
<keyword evidence="2" id="KW-1185">Reference proteome</keyword>
<reference evidence="2" key="1">
    <citation type="submission" date="2017-05" db="EMBL/GenBank/DDBJ databases">
        <authorList>
            <person name="Rodrigo-Torres L."/>
            <person name="Arahal R. D."/>
            <person name="Lucena T."/>
        </authorList>
    </citation>
    <scope>NUCLEOTIDE SEQUENCE [LARGE SCALE GENOMIC DNA]</scope>
    <source>
        <strain evidence="2">CECT 8715</strain>
    </source>
</reference>
<dbReference type="RefSeq" id="WP_093963840.1">
    <property type="nucleotide sequence ID" value="NZ_JBHTJJ010000006.1"/>
</dbReference>
<evidence type="ECO:0000313" key="2">
    <source>
        <dbReference type="Proteomes" id="UP000202485"/>
    </source>
</evidence>
<dbReference type="AlphaFoldDB" id="A0A238KMM0"/>